<evidence type="ECO:0000313" key="4">
    <source>
        <dbReference type="Proteomes" id="UP000215914"/>
    </source>
</evidence>
<keyword evidence="4" id="KW-1185">Reference proteome</keyword>
<gene>
    <name evidence="3" type="ORF">HanXRQr2_Chr15g0715961</name>
</gene>
<keyword evidence="1" id="KW-0175">Coiled coil</keyword>
<evidence type="ECO:0000256" key="1">
    <source>
        <dbReference type="SAM" id="Coils"/>
    </source>
</evidence>
<sequence>MLCPLRLLSILLPLRLPFEAESKFLLRPMCNLLWHPCLQRVVLPPPLHALNWKITSSSIISTGEIACDFMSHALPPSQKFINIILDPQIFEDQYCMAVCESFSRGVGMLQRVQTLKEEKKDLEDRLKASQTIVVELQCRVVNAERRLLEKEHVGAMVREKEKAWDEEQDELMREKEKLVADVNHFKTVASVSTNDVEPCMLTTRSLPLNVIGCFHRILDAFLLLSPNPQTSRTL</sequence>
<accession>A0A9K3E5P4</accession>
<organism evidence="3 4">
    <name type="scientific">Helianthus annuus</name>
    <name type="common">Common sunflower</name>
    <dbReference type="NCBI Taxonomy" id="4232"/>
    <lineage>
        <taxon>Eukaryota</taxon>
        <taxon>Viridiplantae</taxon>
        <taxon>Streptophyta</taxon>
        <taxon>Embryophyta</taxon>
        <taxon>Tracheophyta</taxon>
        <taxon>Spermatophyta</taxon>
        <taxon>Magnoliopsida</taxon>
        <taxon>eudicotyledons</taxon>
        <taxon>Gunneridae</taxon>
        <taxon>Pentapetalae</taxon>
        <taxon>asterids</taxon>
        <taxon>campanulids</taxon>
        <taxon>Asterales</taxon>
        <taxon>Asteraceae</taxon>
        <taxon>Asteroideae</taxon>
        <taxon>Heliantheae alliance</taxon>
        <taxon>Heliantheae</taxon>
        <taxon>Helianthus</taxon>
    </lineage>
</organism>
<keyword evidence="2" id="KW-0732">Signal</keyword>
<feature type="signal peptide" evidence="2">
    <location>
        <begin position="1"/>
        <end position="22"/>
    </location>
</feature>
<dbReference type="Proteomes" id="UP000215914">
    <property type="component" value="Unassembled WGS sequence"/>
</dbReference>
<proteinExistence type="predicted"/>
<name>A0A9K3E5P4_HELAN</name>
<evidence type="ECO:0000313" key="3">
    <source>
        <dbReference type="EMBL" id="KAF5766491.1"/>
    </source>
</evidence>
<dbReference type="Gramene" id="mRNA:HanXRQr2_Chr15g0715961">
    <property type="protein sequence ID" value="mRNA:HanXRQr2_Chr15g0715961"/>
    <property type="gene ID" value="HanXRQr2_Chr15g0715961"/>
</dbReference>
<reference evidence="3" key="2">
    <citation type="submission" date="2020-06" db="EMBL/GenBank/DDBJ databases">
        <title>Helianthus annuus Genome sequencing and assembly Release 2.</title>
        <authorList>
            <person name="Gouzy J."/>
            <person name="Langlade N."/>
            <person name="Munos S."/>
        </authorList>
    </citation>
    <scope>NUCLEOTIDE SEQUENCE</scope>
    <source>
        <tissue evidence="3">Leaves</tissue>
    </source>
</reference>
<feature type="coiled-coil region" evidence="1">
    <location>
        <begin position="112"/>
        <end position="177"/>
    </location>
</feature>
<evidence type="ECO:0000256" key="2">
    <source>
        <dbReference type="SAM" id="SignalP"/>
    </source>
</evidence>
<feature type="chain" id="PRO_5039887050" evidence="2">
    <location>
        <begin position="23"/>
        <end position="234"/>
    </location>
</feature>
<dbReference type="AlphaFoldDB" id="A0A9K3E5P4"/>
<protein>
    <submittedName>
        <fullName evidence="3">Uncharacterized protein</fullName>
    </submittedName>
</protein>
<reference evidence="3" key="1">
    <citation type="journal article" date="2017" name="Nature">
        <title>The sunflower genome provides insights into oil metabolism, flowering and Asterid evolution.</title>
        <authorList>
            <person name="Badouin H."/>
            <person name="Gouzy J."/>
            <person name="Grassa C.J."/>
            <person name="Murat F."/>
            <person name="Staton S.E."/>
            <person name="Cottret L."/>
            <person name="Lelandais-Briere C."/>
            <person name="Owens G.L."/>
            <person name="Carrere S."/>
            <person name="Mayjonade B."/>
            <person name="Legrand L."/>
            <person name="Gill N."/>
            <person name="Kane N.C."/>
            <person name="Bowers J.E."/>
            <person name="Hubner S."/>
            <person name="Bellec A."/>
            <person name="Berard A."/>
            <person name="Berges H."/>
            <person name="Blanchet N."/>
            <person name="Boniface M.C."/>
            <person name="Brunel D."/>
            <person name="Catrice O."/>
            <person name="Chaidir N."/>
            <person name="Claudel C."/>
            <person name="Donnadieu C."/>
            <person name="Faraut T."/>
            <person name="Fievet G."/>
            <person name="Helmstetter N."/>
            <person name="King M."/>
            <person name="Knapp S.J."/>
            <person name="Lai Z."/>
            <person name="Le Paslier M.C."/>
            <person name="Lippi Y."/>
            <person name="Lorenzon L."/>
            <person name="Mandel J.R."/>
            <person name="Marage G."/>
            <person name="Marchand G."/>
            <person name="Marquand E."/>
            <person name="Bret-Mestries E."/>
            <person name="Morien E."/>
            <person name="Nambeesan S."/>
            <person name="Nguyen T."/>
            <person name="Pegot-Espagnet P."/>
            <person name="Pouilly N."/>
            <person name="Raftis F."/>
            <person name="Sallet E."/>
            <person name="Schiex T."/>
            <person name="Thomas J."/>
            <person name="Vandecasteele C."/>
            <person name="Vares D."/>
            <person name="Vear F."/>
            <person name="Vautrin S."/>
            <person name="Crespi M."/>
            <person name="Mangin B."/>
            <person name="Burke J.M."/>
            <person name="Salse J."/>
            <person name="Munos S."/>
            <person name="Vincourt P."/>
            <person name="Rieseberg L.H."/>
            <person name="Langlade N.B."/>
        </authorList>
    </citation>
    <scope>NUCLEOTIDE SEQUENCE</scope>
    <source>
        <tissue evidence="3">Leaves</tissue>
    </source>
</reference>
<dbReference type="EMBL" id="MNCJ02000330">
    <property type="protein sequence ID" value="KAF5766491.1"/>
    <property type="molecule type" value="Genomic_DNA"/>
</dbReference>
<comment type="caution">
    <text evidence="3">The sequence shown here is derived from an EMBL/GenBank/DDBJ whole genome shotgun (WGS) entry which is preliminary data.</text>
</comment>